<keyword evidence="3" id="KW-0808">Transferase</keyword>
<reference evidence="12 13" key="1">
    <citation type="submission" date="2017-09" db="EMBL/GenBank/DDBJ databases">
        <title>Arcobacter canalis sp. nov., a new species isolated from a water canal contaminated with urban sewage.</title>
        <authorList>
            <person name="Perez-Cataluna A."/>
            <person name="Salas-Masso N."/>
            <person name="Figueras M.J."/>
        </authorList>
    </citation>
    <scope>NUCLEOTIDE SEQUENCE [LARGE SCALE GENOMIC DNA]</scope>
    <source>
        <strain evidence="12 13">F98-3</strain>
    </source>
</reference>
<gene>
    <name evidence="11" type="ORF">AMOL_1567</name>
    <name evidence="12" type="ORF">CPU12_01575</name>
</gene>
<evidence type="ECO:0000313" key="13">
    <source>
        <dbReference type="Proteomes" id="UP000221222"/>
    </source>
</evidence>
<organism evidence="12 13">
    <name type="scientific">Malaciobacter molluscorum LMG 25693</name>
    <dbReference type="NCBI Taxonomy" id="870501"/>
    <lineage>
        <taxon>Bacteria</taxon>
        <taxon>Pseudomonadati</taxon>
        <taxon>Campylobacterota</taxon>
        <taxon>Epsilonproteobacteria</taxon>
        <taxon>Campylobacterales</taxon>
        <taxon>Arcobacteraceae</taxon>
        <taxon>Malaciobacter</taxon>
    </lineage>
</organism>
<comment type="catalytic activity">
    <reaction evidence="8">
        <text>adenosine + phosphate = alpha-D-ribose 1-phosphate + adenine</text>
        <dbReference type="Rhea" id="RHEA:27642"/>
        <dbReference type="ChEBI" id="CHEBI:16335"/>
        <dbReference type="ChEBI" id="CHEBI:16708"/>
        <dbReference type="ChEBI" id="CHEBI:43474"/>
        <dbReference type="ChEBI" id="CHEBI:57720"/>
        <dbReference type="EC" id="2.4.2.1"/>
    </reaction>
    <physiologicalReaction direction="left-to-right" evidence="8">
        <dbReference type="Rhea" id="RHEA:27643"/>
    </physiologicalReaction>
</comment>
<dbReference type="InterPro" id="IPR003730">
    <property type="entry name" value="Cu_polyphenol_OxRdtase"/>
</dbReference>
<comment type="catalytic activity">
    <reaction evidence="7">
        <text>adenosine + H2O + H(+) = inosine + NH4(+)</text>
        <dbReference type="Rhea" id="RHEA:24408"/>
        <dbReference type="ChEBI" id="CHEBI:15377"/>
        <dbReference type="ChEBI" id="CHEBI:15378"/>
        <dbReference type="ChEBI" id="CHEBI:16335"/>
        <dbReference type="ChEBI" id="CHEBI:17596"/>
        <dbReference type="ChEBI" id="CHEBI:28938"/>
        <dbReference type="EC" id="3.5.4.4"/>
    </reaction>
    <physiologicalReaction direction="left-to-right" evidence="7">
        <dbReference type="Rhea" id="RHEA:24409"/>
    </physiologicalReaction>
</comment>
<keyword evidence="5" id="KW-0378">Hydrolase</keyword>
<dbReference type="Proteomes" id="UP000221222">
    <property type="component" value="Unassembled WGS sequence"/>
</dbReference>
<evidence type="ECO:0000313" key="14">
    <source>
        <dbReference type="Proteomes" id="UP000262712"/>
    </source>
</evidence>
<proteinExistence type="inferred from homology"/>
<reference evidence="11 14" key="2">
    <citation type="submission" date="2018-08" db="EMBL/GenBank/DDBJ databases">
        <title>Complete genome of the Arcobacter molluscorum type strain LMG 25693.</title>
        <authorList>
            <person name="Miller W.G."/>
            <person name="Yee E."/>
            <person name="Bono J.L."/>
        </authorList>
    </citation>
    <scope>NUCLEOTIDE SEQUENCE [LARGE SCALE GENOMIC DNA]</scope>
    <source>
        <strain evidence="11 14">CECT 7696</strain>
    </source>
</reference>
<comment type="catalytic activity">
    <reaction evidence="1">
        <text>inosine + phosphate = alpha-D-ribose 1-phosphate + hypoxanthine</text>
        <dbReference type="Rhea" id="RHEA:27646"/>
        <dbReference type="ChEBI" id="CHEBI:17368"/>
        <dbReference type="ChEBI" id="CHEBI:17596"/>
        <dbReference type="ChEBI" id="CHEBI:43474"/>
        <dbReference type="ChEBI" id="CHEBI:57720"/>
        <dbReference type="EC" id="2.4.2.1"/>
    </reaction>
    <physiologicalReaction direction="left-to-right" evidence="1">
        <dbReference type="Rhea" id="RHEA:27647"/>
    </physiologicalReaction>
</comment>
<dbReference type="KEGG" id="amol:AMOL_1567"/>
<name>A0A2G1DKE0_9BACT</name>
<dbReference type="Proteomes" id="UP000262712">
    <property type="component" value="Chromosome"/>
</dbReference>
<dbReference type="PANTHER" id="PTHR30616:SF2">
    <property type="entry name" value="PURINE NUCLEOSIDE PHOSPHORYLASE LACC1"/>
    <property type="match status" value="1"/>
</dbReference>
<evidence type="ECO:0000256" key="8">
    <source>
        <dbReference type="ARBA" id="ARBA00048968"/>
    </source>
</evidence>
<dbReference type="GO" id="GO:0017061">
    <property type="term" value="F:S-methyl-5-thioadenosine phosphorylase activity"/>
    <property type="evidence" value="ECO:0007669"/>
    <property type="project" value="UniProtKB-EC"/>
</dbReference>
<evidence type="ECO:0000256" key="2">
    <source>
        <dbReference type="ARBA" id="ARBA00007353"/>
    </source>
</evidence>
<comment type="catalytic activity">
    <reaction evidence="9">
        <text>S-methyl-5'-thioadenosine + phosphate = 5-(methylsulfanyl)-alpha-D-ribose 1-phosphate + adenine</text>
        <dbReference type="Rhea" id="RHEA:11852"/>
        <dbReference type="ChEBI" id="CHEBI:16708"/>
        <dbReference type="ChEBI" id="CHEBI:17509"/>
        <dbReference type="ChEBI" id="CHEBI:43474"/>
        <dbReference type="ChEBI" id="CHEBI:58533"/>
        <dbReference type="EC" id="2.4.2.28"/>
    </reaction>
    <physiologicalReaction direction="left-to-right" evidence="9">
        <dbReference type="Rhea" id="RHEA:11853"/>
    </physiologicalReaction>
</comment>
<sequence length="223" mass="25437">MAILKVFTNKNDGNLAFHVGDKILNVEKNREKLKNKYSFSMENLRYMNQVHKDSIKIVNKNSGFLIDDCDALITNEKNLPIMVMVADCIPILLYDEKREVIATIHAGRNSTFLNIASKTALKMIKKFNCEVKDIKAILGPSIQKCCYEVSEELVNIVKTSFSEQFVNNRNIDLQGINKMQLNNVGIKDIKISDYCTKCCGDDYFSYRKSKKTGRFAGIIELKD</sequence>
<dbReference type="AlphaFoldDB" id="A0A2G1DKE0"/>
<dbReference type="EMBL" id="NXFY01000002">
    <property type="protein sequence ID" value="PHO18962.1"/>
    <property type="molecule type" value="Genomic_DNA"/>
</dbReference>
<protein>
    <recommendedName>
        <fullName evidence="10">Purine nucleoside phosphorylase</fullName>
    </recommendedName>
</protein>
<evidence type="ECO:0000256" key="4">
    <source>
        <dbReference type="ARBA" id="ARBA00022723"/>
    </source>
</evidence>
<keyword evidence="6" id="KW-0862">Zinc</keyword>
<dbReference type="Pfam" id="PF02578">
    <property type="entry name" value="Cu-oxidase_4"/>
    <property type="match status" value="1"/>
</dbReference>
<dbReference type="InterPro" id="IPR011324">
    <property type="entry name" value="Cytotoxic_necrot_fac-like_cat"/>
</dbReference>
<accession>A0A2G1DKE0</accession>
<dbReference type="EMBL" id="CP032098">
    <property type="protein sequence ID" value="AXX92536.1"/>
    <property type="molecule type" value="Genomic_DNA"/>
</dbReference>
<keyword evidence="13" id="KW-1185">Reference proteome</keyword>
<keyword evidence="4" id="KW-0479">Metal-binding</keyword>
<evidence type="ECO:0000256" key="5">
    <source>
        <dbReference type="ARBA" id="ARBA00022801"/>
    </source>
</evidence>
<evidence type="ECO:0000256" key="10">
    <source>
        <dbReference type="RuleBase" id="RU361274"/>
    </source>
</evidence>
<evidence type="ECO:0000256" key="6">
    <source>
        <dbReference type="ARBA" id="ARBA00022833"/>
    </source>
</evidence>
<comment type="similarity">
    <text evidence="2 10">Belongs to the purine nucleoside phosphorylase YfiH/LACC1 family.</text>
</comment>
<dbReference type="Gene3D" id="3.60.140.10">
    <property type="entry name" value="CNF1/YfiH-like putative cysteine hydrolases"/>
    <property type="match status" value="1"/>
</dbReference>
<evidence type="ECO:0000256" key="7">
    <source>
        <dbReference type="ARBA" id="ARBA00047989"/>
    </source>
</evidence>
<dbReference type="NCBIfam" id="TIGR00726">
    <property type="entry name" value="peptidoglycan editing factor PgeF"/>
    <property type="match status" value="1"/>
</dbReference>
<dbReference type="PANTHER" id="PTHR30616">
    <property type="entry name" value="UNCHARACTERIZED PROTEIN YFIH"/>
    <property type="match status" value="1"/>
</dbReference>
<dbReference type="GO" id="GO:0005507">
    <property type="term" value="F:copper ion binding"/>
    <property type="evidence" value="ECO:0007669"/>
    <property type="project" value="TreeGrafter"/>
</dbReference>
<evidence type="ECO:0000256" key="1">
    <source>
        <dbReference type="ARBA" id="ARBA00000553"/>
    </source>
</evidence>
<dbReference type="GO" id="GO:0016787">
    <property type="term" value="F:hydrolase activity"/>
    <property type="evidence" value="ECO:0007669"/>
    <property type="project" value="UniProtKB-KW"/>
</dbReference>
<evidence type="ECO:0000313" key="12">
    <source>
        <dbReference type="EMBL" id="PHO18962.1"/>
    </source>
</evidence>
<evidence type="ECO:0000256" key="9">
    <source>
        <dbReference type="ARBA" id="ARBA00049893"/>
    </source>
</evidence>
<dbReference type="InterPro" id="IPR038371">
    <property type="entry name" value="Cu_polyphenol_OxRdtase_sf"/>
</dbReference>
<dbReference type="RefSeq" id="WP_099341322.1">
    <property type="nucleotide sequence ID" value="NZ_CP032098.1"/>
</dbReference>
<evidence type="ECO:0000313" key="11">
    <source>
        <dbReference type="EMBL" id="AXX92536.1"/>
    </source>
</evidence>
<evidence type="ECO:0000256" key="3">
    <source>
        <dbReference type="ARBA" id="ARBA00022679"/>
    </source>
</evidence>
<dbReference type="SUPFAM" id="SSF64438">
    <property type="entry name" value="CNF1/YfiH-like putative cysteine hydrolases"/>
    <property type="match status" value="1"/>
</dbReference>
<dbReference type="CDD" id="cd16833">
    <property type="entry name" value="YfiH"/>
    <property type="match status" value="1"/>
</dbReference>